<dbReference type="OrthoDB" id="7593450at2"/>
<comment type="caution">
    <text evidence="1">The sequence shown here is derived from an EMBL/GenBank/DDBJ whole genome shotgun (WGS) entry which is preliminary data.</text>
</comment>
<dbReference type="Gene3D" id="1.20.58.320">
    <property type="entry name" value="TPR-like"/>
    <property type="match status" value="1"/>
</dbReference>
<evidence type="ECO:0008006" key="3">
    <source>
        <dbReference type="Google" id="ProtNLM"/>
    </source>
</evidence>
<dbReference type="Proteomes" id="UP000190896">
    <property type="component" value="Unassembled WGS sequence"/>
</dbReference>
<dbReference type="InterPro" id="IPR010323">
    <property type="entry name" value="DUF924"/>
</dbReference>
<gene>
    <name evidence="1" type="ORF">BOW51_12130</name>
</gene>
<organism evidence="1 2">
    <name type="scientific">Solemya velesiana gill symbiont</name>
    <dbReference type="NCBI Taxonomy" id="1918948"/>
    <lineage>
        <taxon>Bacteria</taxon>
        <taxon>Pseudomonadati</taxon>
        <taxon>Pseudomonadota</taxon>
        <taxon>Gammaproteobacteria</taxon>
        <taxon>sulfur-oxidizing symbionts</taxon>
    </lineage>
</organism>
<dbReference type="InterPro" id="IPR011990">
    <property type="entry name" value="TPR-like_helical_dom_sf"/>
</dbReference>
<reference evidence="1 2" key="1">
    <citation type="submission" date="2016-11" db="EMBL/GenBank/DDBJ databases">
        <title>Mixed transmission modes and dynamic genome evolution in an obligate animal-bacterial symbiosis.</title>
        <authorList>
            <person name="Russell S.L."/>
            <person name="Corbett-Detig R.B."/>
            <person name="Cavanaugh C.M."/>
        </authorList>
    </citation>
    <scope>NUCLEOTIDE SEQUENCE [LARGE SCALE GENOMIC DNA]</scope>
    <source>
        <strain evidence="1">Se-Cadez</strain>
    </source>
</reference>
<dbReference type="Gene3D" id="1.25.40.10">
    <property type="entry name" value="Tetratricopeptide repeat domain"/>
    <property type="match status" value="1"/>
</dbReference>
<dbReference type="AlphaFoldDB" id="A0A1T2KP90"/>
<accession>A0A1T2KP90</accession>
<proteinExistence type="predicted"/>
<protein>
    <recommendedName>
        <fullName evidence="3">DUF924 domain-containing protein</fullName>
    </recommendedName>
</protein>
<dbReference type="Pfam" id="PF06041">
    <property type="entry name" value="DUF924"/>
    <property type="match status" value="1"/>
</dbReference>
<evidence type="ECO:0000313" key="1">
    <source>
        <dbReference type="EMBL" id="OOZ34500.1"/>
    </source>
</evidence>
<dbReference type="EMBL" id="MPRJ01000110">
    <property type="protein sequence ID" value="OOZ34500.1"/>
    <property type="molecule type" value="Genomic_DNA"/>
</dbReference>
<sequence length="182" mass="21441">MTITPAEIIDFWFSERVKKQWLSSTEALDKEIRDRYQALWRKAAAGELDDWQDSPLGSLALVIIMDQFPLNMFRNQATSFSMEQKAVEITCQGIETGQHQELEKEHLSFLFMPLMHSEDLEMQDLSVKLYREHGLDSNLKFAEHHRDLIKRFGRFPHRNRILGRTSTIEEERYLQSHEAFLG</sequence>
<evidence type="ECO:0000313" key="2">
    <source>
        <dbReference type="Proteomes" id="UP000190896"/>
    </source>
</evidence>
<name>A0A1T2KP90_9GAMM</name>
<dbReference type="RefSeq" id="WP_078488263.1">
    <property type="nucleotide sequence ID" value="NZ_MPRJ01000110.1"/>
</dbReference>
<dbReference type="SUPFAM" id="SSF48452">
    <property type="entry name" value="TPR-like"/>
    <property type="match status" value="1"/>
</dbReference>
<keyword evidence="2" id="KW-1185">Reference proteome</keyword>